<keyword evidence="6" id="KW-1133">Transmembrane helix</keyword>
<keyword evidence="9" id="KW-1185">Reference proteome</keyword>
<evidence type="ECO:0000313" key="8">
    <source>
        <dbReference type="EMBL" id="SMC59919.1"/>
    </source>
</evidence>
<dbReference type="PROSITE" id="PS51352">
    <property type="entry name" value="THIOREDOXIN_2"/>
    <property type="match status" value="1"/>
</dbReference>
<dbReference type="PANTHER" id="PTHR12151:SF8">
    <property type="entry name" value="THIOREDOXIN DOMAIN-CONTAINING PROTEIN"/>
    <property type="match status" value="1"/>
</dbReference>
<keyword evidence="3" id="KW-0479">Metal-binding</keyword>
<feature type="region of interest" description="Disordered" evidence="5">
    <location>
        <begin position="33"/>
        <end position="65"/>
    </location>
</feature>
<keyword evidence="2 3" id="KW-0186">Copper</keyword>
<feature type="binding site" evidence="3">
    <location>
        <position position="127"/>
    </location>
    <ligand>
        <name>Cu cation</name>
        <dbReference type="ChEBI" id="CHEBI:23378"/>
    </ligand>
</feature>
<evidence type="ECO:0000256" key="3">
    <source>
        <dbReference type="PIRSR" id="PIRSR603782-1"/>
    </source>
</evidence>
<organism evidence="8 9">
    <name type="scientific">Desulfocicer vacuolatum DSM 3385</name>
    <dbReference type="NCBI Taxonomy" id="1121400"/>
    <lineage>
        <taxon>Bacteria</taxon>
        <taxon>Pseudomonadati</taxon>
        <taxon>Thermodesulfobacteriota</taxon>
        <taxon>Desulfobacteria</taxon>
        <taxon>Desulfobacterales</taxon>
        <taxon>Desulfobacteraceae</taxon>
        <taxon>Desulfocicer</taxon>
    </lineage>
</organism>
<dbReference type="GO" id="GO:0046872">
    <property type="term" value="F:metal ion binding"/>
    <property type="evidence" value="ECO:0007669"/>
    <property type="project" value="UniProtKB-KW"/>
</dbReference>
<comment type="similarity">
    <text evidence="1">Belongs to the SCO1/2 family.</text>
</comment>
<reference evidence="8 9" key="1">
    <citation type="submission" date="2017-04" db="EMBL/GenBank/DDBJ databases">
        <authorList>
            <person name="Afonso C.L."/>
            <person name="Miller P.J."/>
            <person name="Scott M.A."/>
            <person name="Spackman E."/>
            <person name="Goraichik I."/>
            <person name="Dimitrov K.M."/>
            <person name="Suarez D.L."/>
            <person name="Swayne D.E."/>
        </authorList>
    </citation>
    <scope>NUCLEOTIDE SEQUENCE [LARGE SCALE GENOMIC DNA]</scope>
    <source>
        <strain evidence="8 9">DSM 3385</strain>
    </source>
</reference>
<dbReference type="EMBL" id="FWXY01000005">
    <property type="protein sequence ID" value="SMC59919.1"/>
    <property type="molecule type" value="Genomic_DNA"/>
</dbReference>
<evidence type="ECO:0000313" key="9">
    <source>
        <dbReference type="Proteomes" id="UP000192418"/>
    </source>
</evidence>
<keyword evidence="6" id="KW-0812">Transmembrane</keyword>
<feature type="domain" description="Thioredoxin" evidence="7">
    <location>
        <begin position="88"/>
        <end position="256"/>
    </location>
</feature>
<feature type="binding site" evidence="3">
    <location>
        <position position="131"/>
    </location>
    <ligand>
        <name>Cu cation</name>
        <dbReference type="ChEBI" id="CHEBI:23378"/>
    </ligand>
</feature>
<dbReference type="CDD" id="cd02968">
    <property type="entry name" value="SCO"/>
    <property type="match status" value="1"/>
</dbReference>
<name>A0A1W2AGS7_9BACT</name>
<dbReference type="AlphaFoldDB" id="A0A1W2AGS7"/>
<feature type="transmembrane region" description="Helical" evidence="6">
    <location>
        <begin position="285"/>
        <end position="304"/>
    </location>
</feature>
<protein>
    <submittedName>
        <fullName evidence="8">Protein SCO1/2</fullName>
    </submittedName>
</protein>
<evidence type="ECO:0000256" key="2">
    <source>
        <dbReference type="ARBA" id="ARBA00023008"/>
    </source>
</evidence>
<keyword evidence="4" id="KW-1015">Disulfide bond</keyword>
<gene>
    <name evidence="8" type="ORF">SAMN02746065_10574</name>
</gene>
<proteinExistence type="inferred from homology"/>
<dbReference type="SUPFAM" id="SSF52833">
    <property type="entry name" value="Thioredoxin-like"/>
    <property type="match status" value="1"/>
</dbReference>
<feature type="disulfide bond" description="Redox-active" evidence="4">
    <location>
        <begin position="127"/>
        <end position="131"/>
    </location>
</feature>
<evidence type="ECO:0000259" key="7">
    <source>
        <dbReference type="PROSITE" id="PS51352"/>
    </source>
</evidence>
<dbReference type="InterPro" id="IPR003782">
    <property type="entry name" value="SCO1/SenC"/>
</dbReference>
<dbReference type="Proteomes" id="UP000192418">
    <property type="component" value="Unassembled WGS sequence"/>
</dbReference>
<evidence type="ECO:0000256" key="5">
    <source>
        <dbReference type="SAM" id="MobiDB-lite"/>
    </source>
</evidence>
<dbReference type="InterPro" id="IPR036249">
    <property type="entry name" value="Thioredoxin-like_sf"/>
</dbReference>
<accession>A0A1W2AGS7</accession>
<dbReference type="InterPro" id="IPR013766">
    <property type="entry name" value="Thioredoxin_domain"/>
</dbReference>
<dbReference type="STRING" id="1121400.SAMN02746065_10574"/>
<keyword evidence="6" id="KW-0472">Membrane</keyword>
<dbReference type="Pfam" id="PF02630">
    <property type="entry name" value="SCO1-SenC"/>
    <property type="match status" value="1"/>
</dbReference>
<dbReference type="Gene3D" id="3.40.30.10">
    <property type="entry name" value="Glutaredoxin"/>
    <property type="match status" value="1"/>
</dbReference>
<evidence type="ECO:0000256" key="6">
    <source>
        <dbReference type="SAM" id="Phobius"/>
    </source>
</evidence>
<sequence>MEAHVIEVHADVVSGEPFESHDMSDHAAHGMATENNTMGMDSTDKNDPGDAISATEGNGHSKTHDHSAMLAKSTNEEKNLFKSVGVDEKLGQTLPLDISFTDENGFPITLSELVDRPTLLQLVFYHCPQTCNMMMANLANTLPSVTFKPGTDFRVVTISFDHEDTAQIATDTKTNYMNLLPRDFPVKDWRFLTGSLESINALTLAAGFRFKRIEQHNFIHPNVLIVLGDDGKLIRYLYGVEYLPFDVSMAITEATRGTPAISIKKILTYCFDYDPKGKRYVFKTFQVTGVLLVLILGAFFFFVLRKGNNS</sequence>
<feature type="binding site" evidence="3">
    <location>
        <position position="220"/>
    </location>
    <ligand>
        <name>Cu cation</name>
        <dbReference type="ChEBI" id="CHEBI:23378"/>
    </ligand>
</feature>
<evidence type="ECO:0000256" key="4">
    <source>
        <dbReference type="PIRSR" id="PIRSR603782-2"/>
    </source>
</evidence>
<evidence type="ECO:0000256" key="1">
    <source>
        <dbReference type="ARBA" id="ARBA00010996"/>
    </source>
</evidence>
<dbReference type="PANTHER" id="PTHR12151">
    <property type="entry name" value="ELECTRON TRANSPORT PROTIN SCO1/SENC FAMILY MEMBER"/>
    <property type="match status" value="1"/>
</dbReference>